<evidence type="ECO:0000313" key="3">
    <source>
        <dbReference type="Proteomes" id="UP000298458"/>
    </source>
</evidence>
<protein>
    <recommendedName>
        <fullName evidence="4">Lipoprotein</fullName>
    </recommendedName>
</protein>
<proteinExistence type="predicted"/>
<keyword evidence="3" id="KW-1185">Reference proteome</keyword>
<dbReference type="AlphaFoldDB" id="A0A4R9GK40"/>
<keyword evidence="1" id="KW-0732">Signal</keyword>
<accession>A0A4R9GK40</accession>
<evidence type="ECO:0000256" key="1">
    <source>
        <dbReference type="SAM" id="SignalP"/>
    </source>
</evidence>
<evidence type="ECO:0000313" key="2">
    <source>
        <dbReference type="EMBL" id="TGK14114.1"/>
    </source>
</evidence>
<feature type="signal peptide" evidence="1">
    <location>
        <begin position="1"/>
        <end position="21"/>
    </location>
</feature>
<sequence length="149" mass="15520">MKYLKLLMLTLVLASSSFCKSHQEDTSSLLLALAGAQTADGKNSIVVFDTTDGISYTGKCYDTFTAGGASGPAISPTAYFNIVLGGTAANNDFHKQNTSSSTCASGTSNFGFTGGGVPAIGSDFAFKVYYCDPNYSACKQAQWRAAGFP</sequence>
<dbReference type="NCBIfam" id="NF047459">
    <property type="entry name" value="LA_3150_fam_lipo"/>
    <property type="match status" value="1"/>
</dbReference>
<name>A0A4R9GK40_9LEPT</name>
<dbReference type="Proteomes" id="UP000298458">
    <property type="component" value="Unassembled WGS sequence"/>
</dbReference>
<dbReference type="EMBL" id="RQET01000001">
    <property type="protein sequence ID" value="TGK14114.1"/>
    <property type="molecule type" value="Genomic_DNA"/>
</dbReference>
<feature type="chain" id="PRO_5020772882" description="Lipoprotein" evidence="1">
    <location>
        <begin position="22"/>
        <end position="149"/>
    </location>
</feature>
<reference evidence="2" key="1">
    <citation type="journal article" date="2019" name="PLoS Negl. Trop. Dis.">
        <title>Revisiting the worldwide diversity of Leptospira species in the environment.</title>
        <authorList>
            <person name="Vincent A.T."/>
            <person name="Schiettekatte O."/>
            <person name="Bourhy P."/>
            <person name="Veyrier F.J."/>
            <person name="Picardeau M."/>
        </authorList>
    </citation>
    <scope>NUCLEOTIDE SEQUENCE [LARGE SCALE GENOMIC DNA]</scope>
    <source>
        <strain evidence="2">SSW15</strain>
    </source>
</reference>
<gene>
    <name evidence="2" type="ORF">EHO60_01865</name>
</gene>
<dbReference type="RefSeq" id="WP_135766456.1">
    <property type="nucleotide sequence ID" value="NZ_RQET01000001.1"/>
</dbReference>
<comment type="caution">
    <text evidence="2">The sequence shown here is derived from an EMBL/GenBank/DDBJ whole genome shotgun (WGS) entry which is preliminary data.</text>
</comment>
<organism evidence="2 3">
    <name type="scientific">Leptospira fletcheri</name>
    <dbReference type="NCBI Taxonomy" id="2484981"/>
    <lineage>
        <taxon>Bacteria</taxon>
        <taxon>Pseudomonadati</taxon>
        <taxon>Spirochaetota</taxon>
        <taxon>Spirochaetia</taxon>
        <taxon>Leptospirales</taxon>
        <taxon>Leptospiraceae</taxon>
        <taxon>Leptospira</taxon>
    </lineage>
</organism>
<evidence type="ECO:0008006" key="4">
    <source>
        <dbReference type="Google" id="ProtNLM"/>
    </source>
</evidence>
<dbReference type="OrthoDB" id="338193at2"/>